<dbReference type="AlphaFoldDB" id="A0A2N1N9T4"/>
<dbReference type="VEuPathDB" id="FungiDB:FUN_003647"/>
<name>A0A2N1N9T4_9GLOM</name>
<comment type="caution">
    <text evidence="2">The sequence shown here is derived from an EMBL/GenBank/DDBJ whole genome shotgun (WGS) entry which is preliminary data.</text>
</comment>
<dbReference type="Proteomes" id="UP000233469">
    <property type="component" value="Unassembled WGS sequence"/>
</dbReference>
<accession>A0A2N1N9T4</accession>
<protein>
    <submittedName>
        <fullName evidence="2">Uncharacterized protein</fullName>
    </submittedName>
</protein>
<gene>
    <name evidence="2" type="ORF">RhiirC2_779419</name>
</gene>
<dbReference type="VEuPathDB" id="FungiDB:RhiirFUN_011810"/>
<organism evidence="2 3">
    <name type="scientific">Rhizophagus irregularis</name>
    <dbReference type="NCBI Taxonomy" id="588596"/>
    <lineage>
        <taxon>Eukaryota</taxon>
        <taxon>Fungi</taxon>
        <taxon>Fungi incertae sedis</taxon>
        <taxon>Mucoromycota</taxon>
        <taxon>Glomeromycotina</taxon>
        <taxon>Glomeromycetes</taxon>
        <taxon>Glomerales</taxon>
        <taxon>Glomeraceae</taxon>
        <taxon>Rhizophagus</taxon>
    </lineage>
</organism>
<dbReference type="VEuPathDB" id="FungiDB:FUN_019078"/>
<reference evidence="2 3" key="1">
    <citation type="submission" date="2016-04" db="EMBL/GenBank/DDBJ databases">
        <title>Genome analyses suggest a sexual origin of heterokaryosis in a supposedly ancient asexual fungus.</title>
        <authorList>
            <person name="Ropars J."/>
            <person name="Sedzielewska K."/>
            <person name="Noel J."/>
            <person name="Charron P."/>
            <person name="Farinelli L."/>
            <person name="Marton T."/>
            <person name="Kruger M."/>
            <person name="Pelin A."/>
            <person name="Brachmann A."/>
            <person name="Corradi N."/>
        </authorList>
    </citation>
    <scope>NUCLEOTIDE SEQUENCE [LARGE SCALE GENOMIC DNA]</scope>
    <source>
        <strain evidence="2 3">C2</strain>
    </source>
</reference>
<evidence type="ECO:0000313" key="2">
    <source>
        <dbReference type="EMBL" id="PKK70662.1"/>
    </source>
</evidence>
<evidence type="ECO:0000313" key="3">
    <source>
        <dbReference type="Proteomes" id="UP000233469"/>
    </source>
</evidence>
<feature type="region of interest" description="Disordered" evidence="1">
    <location>
        <begin position="92"/>
        <end position="120"/>
    </location>
</feature>
<feature type="compositionally biased region" description="Basic and acidic residues" evidence="1">
    <location>
        <begin position="30"/>
        <end position="44"/>
    </location>
</feature>
<feature type="region of interest" description="Disordered" evidence="1">
    <location>
        <begin position="30"/>
        <end position="55"/>
    </location>
</feature>
<dbReference type="VEuPathDB" id="FungiDB:RhiirA1_474297"/>
<evidence type="ECO:0000256" key="1">
    <source>
        <dbReference type="SAM" id="MobiDB-lite"/>
    </source>
</evidence>
<dbReference type="EMBL" id="LLXL01000592">
    <property type="protein sequence ID" value="PKK70662.1"/>
    <property type="molecule type" value="Genomic_DNA"/>
</dbReference>
<feature type="compositionally biased region" description="Acidic residues" evidence="1">
    <location>
        <begin position="96"/>
        <end position="105"/>
    </location>
</feature>
<sequence>MENTVQAFLQKNDLEKVWMVRNFKTVYRDGKRNKDKKRIEDKRAANSLHSKVNDILMPQTPPERIYMGLSNMVTRNKQNLLPTEMIIAEMNQGLDSDSDGDDDDNIGIGNLEELASKPLK</sequence>
<reference evidence="2 3" key="2">
    <citation type="submission" date="2017-10" db="EMBL/GenBank/DDBJ databases">
        <title>Extensive intraspecific genome diversity in a model arbuscular mycorrhizal fungus.</title>
        <authorList>
            <person name="Chen E.C.H."/>
            <person name="Morin E."/>
            <person name="Baudet D."/>
            <person name="Noel J."/>
            <person name="Ndikumana S."/>
            <person name="Charron P."/>
            <person name="St-Onge C."/>
            <person name="Giorgi J."/>
            <person name="Grigoriev I.V."/>
            <person name="Roux C."/>
            <person name="Martin F.M."/>
            <person name="Corradi N."/>
        </authorList>
    </citation>
    <scope>NUCLEOTIDE SEQUENCE [LARGE SCALE GENOMIC DNA]</scope>
    <source>
        <strain evidence="2 3">C2</strain>
    </source>
</reference>
<proteinExistence type="predicted"/>